<feature type="region of interest" description="Disordered" evidence="7">
    <location>
        <begin position="390"/>
        <end position="448"/>
    </location>
</feature>
<dbReference type="PRINTS" id="PR00053">
    <property type="entry name" value="FORKHEAD"/>
</dbReference>
<dbReference type="InterPro" id="IPR036390">
    <property type="entry name" value="WH_DNA-bd_sf"/>
</dbReference>
<dbReference type="InterPro" id="IPR030456">
    <property type="entry name" value="TF_fork_head_CS_2"/>
</dbReference>
<dbReference type="PROSITE" id="PS50039">
    <property type="entry name" value="FORK_HEAD_3"/>
    <property type="match status" value="1"/>
</dbReference>
<feature type="region of interest" description="Disordered" evidence="7">
    <location>
        <begin position="138"/>
        <end position="190"/>
    </location>
</feature>
<keyword evidence="5 6" id="KW-0539">Nucleus</keyword>
<evidence type="ECO:0000256" key="2">
    <source>
        <dbReference type="ARBA" id="ARBA00023015"/>
    </source>
</evidence>
<dbReference type="GO" id="GO:0000978">
    <property type="term" value="F:RNA polymerase II cis-regulatory region sequence-specific DNA binding"/>
    <property type="evidence" value="ECO:0007669"/>
    <property type="project" value="TreeGrafter"/>
</dbReference>
<keyword evidence="4" id="KW-0804">Transcription</keyword>
<dbReference type="PANTHER" id="PTHR46078:SF2">
    <property type="entry name" value="FORK-HEAD DOMAIN-CONTAINING PROTEIN"/>
    <property type="match status" value="1"/>
</dbReference>
<evidence type="ECO:0000259" key="8">
    <source>
        <dbReference type="PROSITE" id="PS50039"/>
    </source>
</evidence>
<organism evidence="9 10">
    <name type="scientific">Littorina saxatilis</name>
    <dbReference type="NCBI Taxonomy" id="31220"/>
    <lineage>
        <taxon>Eukaryota</taxon>
        <taxon>Metazoa</taxon>
        <taxon>Spiralia</taxon>
        <taxon>Lophotrochozoa</taxon>
        <taxon>Mollusca</taxon>
        <taxon>Gastropoda</taxon>
        <taxon>Caenogastropoda</taxon>
        <taxon>Littorinimorpha</taxon>
        <taxon>Littorinoidea</taxon>
        <taxon>Littorinidae</taxon>
        <taxon>Littorina</taxon>
    </lineage>
</organism>
<feature type="DNA-binding region" description="Fork-head" evidence="6">
    <location>
        <begin position="73"/>
        <end position="168"/>
    </location>
</feature>
<dbReference type="SMART" id="SM00339">
    <property type="entry name" value="FH"/>
    <property type="match status" value="1"/>
</dbReference>
<sequence length="459" mass="49195">MAELESSLTAMDWLHRLKVGGAMASGGVAGANGPADALAKAQNGQMAMRKAPNSPHDPNATWDTLQGPAKDGKPPYSYANLITFAINSSPQKKMTLAEIYQWICDNFPYYKEAGNGWKNSIRHNLSLSKCFLKVPRSKDDPGKGSYWVIDSNPAEDPLPVRKRPRRPNERLSPYSPDAGGTGVMSPGPAPTLAAINVQVSSPHVQSSSAPSIHPADTSHRFVDGTSGSEDLNNSFLNLYKSVFENSTGNLNALLNGTVPLSAADTERLPAELSKAHADPLPPVKNEDPSLTDIGGPPALLNMSSGFLHNLDSLKESMRLAGTGSHDWQNIDMSQFQGYLDASKTSGDTTQGLMDTMKQADQAHWSSLNQEQLVDLASSLNNFFNQTGLLSSQNQNSGGRYNTPESSGSHLSAPSDTTLLTSHSPQAAGDGFSVPGNVPGRPNFLHGDDIEDDFNWDKLL</sequence>
<comment type="caution">
    <text evidence="9">The sequence shown here is derived from an EMBL/GenBank/DDBJ whole genome shotgun (WGS) entry which is preliminary data.</text>
</comment>
<dbReference type="Proteomes" id="UP001374579">
    <property type="component" value="Unassembled WGS sequence"/>
</dbReference>
<dbReference type="Gene3D" id="1.10.10.10">
    <property type="entry name" value="Winged helix-like DNA-binding domain superfamily/Winged helix DNA-binding domain"/>
    <property type="match status" value="1"/>
</dbReference>
<feature type="compositionally biased region" description="Polar residues" evidence="7">
    <location>
        <begin position="390"/>
        <end position="424"/>
    </location>
</feature>
<evidence type="ECO:0000256" key="1">
    <source>
        <dbReference type="ARBA" id="ARBA00004123"/>
    </source>
</evidence>
<comment type="subcellular location">
    <subcellularLocation>
        <location evidence="1 6">Nucleus</location>
    </subcellularLocation>
</comment>
<dbReference type="GO" id="GO:0000981">
    <property type="term" value="F:DNA-binding transcription factor activity, RNA polymerase II-specific"/>
    <property type="evidence" value="ECO:0007669"/>
    <property type="project" value="TreeGrafter"/>
</dbReference>
<evidence type="ECO:0000256" key="4">
    <source>
        <dbReference type="ARBA" id="ARBA00023163"/>
    </source>
</evidence>
<evidence type="ECO:0000256" key="6">
    <source>
        <dbReference type="PROSITE-ProRule" id="PRU00089"/>
    </source>
</evidence>
<proteinExistence type="predicted"/>
<dbReference type="Pfam" id="PF00250">
    <property type="entry name" value="Forkhead"/>
    <property type="match status" value="1"/>
</dbReference>
<dbReference type="CDD" id="cd20052">
    <property type="entry name" value="FH_FOXJ3"/>
    <property type="match status" value="1"/>
</dbReference>
<dbReference type="GO" id="GO:0005634">
    <property type="term" value="C:nucleus"/>
    <property type="evidence" value="ECO:0007669"/>
    <property type="project" value="UniProtKB-SubCell"/>
</dbReference>
<feature type="domain" description="Fork-head" evidence="8">
    <location>
        <begin position="73"/>
        <end position="168"/>
    </location>
</feature>
<dbReference type="EMBL" id="JBAMIC010002078">
    <property type="protein sequence ID" value="KAK7089359.1"/>
    <property type="molecule type" value="Genomic_DNA"/>
</dbReference>
<dbReference type="InterPro" id="IPR045912">
    <property type="entry name" value="FOXJ2/3-like"/>
</dbReference>
<dbReference type="AlphaFoldDB" id="A0AAN9FZ24"/>
<dbReference type="InterPro" id="IPR001766">
    <property type="entry name" value="Fork_head_dom"/>
</dbReference>
<dbReference type="PROSITE" id="PS00657">
    <property type="entry name" value="FORK_HEAD_1"/>
    <property type="match status" value="1"/>
</dbReference>
<gene>
    <name evidence="9" type="ORF">V1264_024829</name>
</gene>
<evidence type="ECO:0000256" key="7">
    <source>
        <dbReference type="SAM" id="MobiDB-lite"/>
    </source>
</evidence>
<evidence type="ECO:0000313" key="9">
    <source>
        <dbReference type="EMBL" id="KAK7089359.1"/>
    </source>
</evidence>
<evidence type="ECO:0000313" key="10">
    <source>
        <dbReference type="Proteomes" id="UP001374579"/>
    </source>
</evidence>
<dbReference type="FunFam" id="1.10.10.10:FF:000088">
    <property type="entry name" value="Forkhead box protein J3"/>
    <property type="match status" value="1"/>
</dbReference>
<evidence type="ECO:0000256" key="5">
    <source>
        <dbReference type="ARBA" id="ARBA00023242"/>
    </source>
</evidence>
<dbReference type="PROSITE" id="PS00658">
    <property type="entry name" value="FORK_HEAD_2"/>
    <property type="match status" value="1"/>
</dbReference>
<reference evidence="9 10" key="1">
    <citation type="submission" date="2024-02" db="EMBL/GenBank/DDBJ databases">
        <title>Chromosome-scale genome assembly of the rough periwinkle Littorina saxatilis.</title>
        <authorList>
            <person name="De Jode A."/>
            <person name="Faria R."/>
            <person name="Formenti G."/>
            <person name="Sims Y."/>
            <person name="Smith T.P."/>
            <person name="Tracey A."/>
            <person name="Wood J.M.D."/>
            <person name="Zagrodzka Z.B."/>
            <person name="Johannesson K."/>
            <person name="Butlin R.K."/>
            <person name="Leder E.H."/>
        </authorList>
    </citation>
    <scope>NUCLEOTIDE SEQUENCE [LARGE SCALE GENOMIC DNA]</scope>
    <source>
        <strain evidence="9">Snail1</strain>
        <tissue evidence="9">Muscle</tissue>
    </source>
</reference>
<name>A0AAN9FZ24_9CAEN</name>
<dbReference type="PANTHER" id="PTHR46078">
    <property type="entry name" value="FORKHEAD BOX PROTEIN J2 FAMILY MEMBER"/>
    <property type="match status" value="1"/>
</dbReference>
<keyword evidence="2" id="KW-0805">Transcription regulation</keyword>
<keyword evidence="10" id="KW-1185">Reference proteome</keyword>
<dbReference type="SUPFAM" id="SSF46785">
    <property type="entry name" value="Winged helix' DNA-binding domain"/>
    <property type="match status" value="1"/>
</dbReference>
<dbReference type="InterPro" id="IPR018122">
    <property type="entry name" value="TF_fork_head_CS_1"/>
</dbReference>
<keyword evidence="3 6" id="KW-0238">DNA-binding</keyword>
<evidence type="ECO:0000256" key="3">
    <source>
        <dbReference type="ARBA" id="ARBA00023125"/>
    </source>
</evidence>
<dbReference type="InterPro" id="IPR036388">
    <property type="entry name" value="WH-like_DNA-bd_sf"/>
</dbReference>
<protein>
    <recommendedName>
        <fullName evidence="8">Fork-head domain-containing protein</fullName>
    </recommendedName>
</protein>
<accession>A0AAN9FZ24</accession>